<dbReference type="AlphaFoldDB" id="D3LCE9"/>
<dbReference type="InterPro" id="IPR006528">
    <property type="entry name" value="Phage_head_morphogenesis_dom"/>
</dbReference>
<dbReference type="Pfam" id="PF04233">
    <property type="entry name" value="Phage_Mu_F"/>
    <property type="match status" value="1"/>
</dbReference>
<dbReference type="NCBIfam" id="TIGR01641">
    <property type="entry name" value="phageSPP1_gp7"/>
    <property type="match status" value="1"/>
</dbReference>
<dbReference type="RefSeq" id="WP_002819845.1">
    <property type="nucleotide sequence ID" value="NZ_ACSE01000035.1"/>
</dbReference>
<organism evidence="2 3">
    <name type="scientific">Oenococcus oeni AWRIB429</name>
    <dbReference type="NCBI Taxonomy" id="655225"/>
    <lineage>
        <taxon>Bacteria</taxon>
        <taxon>Bacillati</taxon>
        <taxon>Bacillota</taxon>
        <taxon>Bacilli</taxon>
        <taxon>Lactobacillales</taxon>
        <taxon>Lactobacillaceae</taxon>
        <taxon>Oenococcus</taxon>
    </lineage>
</organism>
<proteinExistence type="predicted"/>
<comment type="caution">
    <text evidence="2">The sequence shown here is derived from an EMBL/GenBank/DDBJ whole genome shotgun (WGS) entry which is preliminary data.</text>
</comment>
<dbReference type="GeneID" id="75065515"/>
<evidence type="ECO:0000313" key="2">
    <source>
        <dbReference type="EMBL" id="EFD87438.1"/>
    </source>
</evidence>
<feature type="domain" description="Phage head morphogenesis" evidence="1">
    <location>
        <begin position="249"/>
        <end position="349"/>
    </location>
</feature>
<dbReference type="EMBL" id="ACSE01000035">
    <property type="protein sequence ID" value="EFD87438.1"/>
    <property type="molecule type" value="Genomic_DNA"/>
</dbReference>
<evidence type="ECO:0000313" key="3">
    <source>
        <dbReference type="Proteomes" id="UP000003075"/>
    </source>
</evidence>
<accession>D3LCE9</accession>
<sequence length="392" mass="44831">MADKDKLTYWELRAVRNEQKAHNQANDKVDVITNAYLRSQDYLTNQVDNIYKRYFGDGQFAEEQIKDILNTTVSPSELVTLQALAKNISDLQSKKQVVDYLSALAAKGRITRLEEIKAKAYISVKRAANIELKESTDLYTQVIQEAWNQATAEGIIGDVTKDVQLYEKGYAPELDKTNRTIKIVNPNTGKTITKVKAIPDKEIKTFKQLSDSYVKEALNQRWQGKNYSNRIWNNTDALADKLDELFTTQSMSGMSEYDMARAIEKEFGTGIYNAKRLIRTEANYFHNQTKLDGWKAHKVKEYQLVAVLDNRTSQICRKKDGQVFLVKDAKCDGAEGNYPPFHVFCRTVAVIHFANSPYTGTRTANNPNTKTAFQLKQNKTYQDWEEIVNQSK</sequence>
<name>D3LCE9_OENOE</name>
<protein>
    <recommendedName>
        <fullName evidence="1">Phage head morphogenesis domain-containing protein</fullName>
    </recommendedName>
</protein>
<gene>
    <name evidence="2" type="ORF">AWRIB429_2029</name>
</gene>
<dbReference type="OrthoDB" id="9765386at2"/>
<dbReference type="Proteomes" id="UP000003075">
    <property type="component" value="Unassembled WGS sequence"/>
</dbReference>
<reference evidence="2 3" key="1">
    <citation type="journal article" date="2010" name="Appl. Microbiol. Biotechnol.">
        <title>Genotypic diversity in Oenococcus oeni by high-density microarray comparative genome hybridization and whole genome sequencing.</title>
        <authorList>
            <person name="Borneman A.R."/>
            <person name="Bartowsky E.J."/>
            <person name="McCarthy J."/>
            <person name="Chambers P.J."/>
        </authorList>
    </citation>
    <scope>NUCLEOTIDE SEQUENCE [LARGE SCALE GENOMIC DNA]</scope>
    <source>
        <strain evidence="2 3">AWRIB429</strain>
    </source>
</reference>
<evidence type="ECO:0000259" key="1">
    <source>
        <dbReference type="Pfam" id="PF04233"/>
    </source>
</evidence>